<keyword evidence="6" id="KW-0902">Two-component regulatory system</keyword>
<dbReference type="PANTHER" id="PTHR43047">
    <property type="entry name" value="TWO-COMPONENT HISTIDINE PROTEIN KINASE"/>
    <property type="match status" value="1"/>
</dbReference>
<dbReference type="CDD" id="cd16922">
    <property type="entry name" value="HATPase_EvgS-ArcB-TorS-like"/>
    <property type="match status" value="1"/>
</dbReference>
<evidence type="ECO:0000256" key="4">
    <source>
        <dbReference type="ARBA" id="ARBA00022679"/>
    </source>
</evidence>
<keyword evidence="13" id="KW-1185">Reference proteome</keyword>
<dbReference type="Pfam" id="PF00512">
    <property type="entry name" value="HisKA"/>
    <property type="match status" value="1"/>
</dbReference>
<comment type="catalytic activity">
    <reaction evidence="1">
        <text>ATP + protein L-histidine = ADP + protein N-phospho-L-histidine.</text>
        <dbReference type="EC" id="2.7.13.3"/>
    </reaction>
</comment>
<evidence type="ECO:0000256" key="1">
    <source>
        <dbReference type="ARBA" id="ARBA00000085"/>
    </source>
</evidence>
<evidence type="ECO:0000256" key="2">
    <source>
        <dbReference type="ARBA" id="ARBA00012438"/>
    </source>
</evidence>
<dbReference type="CDD" id="cd17546">
    <property type="entry name" value="REC_hyHK_CKI1_RcsC-like"/>
    <property type="match status" value="1"/>
</dbReference>
<proteinExistence type="predicted"/>
<feature type="domain" description="Histidine kinase" evidence="10">
    <location>
        <begin position="398"/>
        <end position="619"/>
    </location>
</feature>
<dbReference type="PRINTS" id="PR00344">
    <property type="entry name" value="BCTRLSENSOR"/>
</dbReference>
<dbReference type="EC" id="2.7.13.3" evidence="2"/>
<feature type="region of interest" description="Disordered" evidence="8">
    <location>
        <begin position="635"/>
        <end position="662"/>
    </location>
</feature>
<evidence type="ECO:0000256" key="8">
    <source>
        <dbReference type="SAM" id="MobiDB-lite"/>
    </source>
</evidence>
<evidence type="ECO:0000256" key="9">
    <source>
        <dbReference type="SAM" id="Phobius"/>
    </source>
</evidence>
<dbReference type="GO" id="GO:0000155">
    <property type="term" value="F:phosphorelay sensor kinase activity"/>
    <property type="evidence" value="ECO:0007669"/>
    <property type="project" value="InterPro"/>
</dbReference>
<evidence type="ECO:0000256" key="6">
    <source>
        <dbReference type="ARBA" id="ARBA00023012"/>
    </source>
</evidence>
<keyword evidence="9" id="KW-0812">Transmembrane</keyword>
<dbReference type="SMART" id="SM00387">
    <property type="entry name" value="HATPase_c"/>
    <property type="match status" value="1"/>
</dbReference>
<keyword evidence="3 7" id="KW-0597">Phosphoprotein</keyword>
<feature type="transmembrane region" description="Helical" evidence="9">
    <location>
        <begin position="6"/>
        <end position="31"/>
    </location>
</feature>
<protein>
    <recommendedName>
        <fullName evidence="2">histidine kinase</fullName>
        <ecNumber evidence="2">2.7.13.3</ecNumber>
    </recommendedName>
</protein>
<keyword evidence="4" id="KW-0808">Transferase</keyword>
<dbReference type="AlphaFoldDB" id="A0A370DEX6"/>
<dbReference type="CDD" id="cd00082">
    <property type="entry name" value="HisKA"/>
    <property type="match status" value="1"/>
</dbReference>
<dbReference type="Gene3D" id="3.30.565.10">
    <property type="entry name" value="Histidine kinase-like ATPase, C-terminal domain"/>
    <property type="match status" value="1"/>
</dbReference>
<dbReference type="Pfam" id="PF00072">
    <property type="entry name" value="Response_reg"/>
    <property type="match status" value="1"/>
</dbReference>
<dbReference type="InterPro" id="IPR005467">
    <property type="entry name" value="His_kinase_dom"/>
</dbReference>
<feature type="domain" description="Response regulatory" evidence="11">
    <location>
        <begin position="670"/>
        <end position="787"/>
    </location>
</feature>
<evidence type="ECO:0000259" key="10">
    <source>
        <dbReference type="PROSITE" id="PS50109"/>
    </source>
</evidence>
<comment type="caution">
    <text evidence="12">The sequence shown here is derived from an EMBL/GenBank/DDBJ whole genome shotgun (WGS) entry which is preliminary data.</text>
</comment>
<dbReference type="InterPro" id="IPR011006">
    <property type="entry name" value="CheY-like_superfamily"/>
</dbReference>
<dbReference type="SUPFAM" id="SSF47384">
    <property type="entry name" value="Homodimeric domain of signal transducing histidine kinase"/>
    <property type="match status" value="1"/>
</dbReference>
<dbReference type="SMART" id="SM00448">
    <property type="entry name" value="REC"/>
    <property type="match status" value="1"/>
</dbReference>
<keyword evidence="9" id="KW-1133">Transmembrane helix</keyword>
<evidence type="ECO:0000256" key="5">
    <source>
        <dbReference type="ARBA" id="ARBA00022777"/>
    </source>
</evidence>
<dbReference type="Proteomes" id="UP000254771">
    <property type="component" value="Unassembled WGS sequence"/>
</dbReference>
<dbReference type="FunFam" id="3.30.565.10:FF:000010">
    <property type="entry name" value="Sensor histidine kinase RcsC"/>
    <property type="match status" value="1"/>
</dbReference>
<keyword evidence="5 12" id="KW-0418">Kinase</keyword>
<evidence type="ECO:0000256" key="3">
    <source>
        <dbReference type="ARBA" id="ARBA00022553"/>
    </source>
</evidence>
<dbReference type="Gene3D" id="3.40.50.2300">
    <property type="match status" value="1"/>
</dbReference>
<dbReference type="InterPro" id="IPR003661">
    <property type="entry name" value="HisK_dim/P_dom"/>
</dbReference>
<gene>
    <name evidence="12" type="ORF">DIZ78_14390</name>
</gene>
<dbReference type="InterPro" id="IPR003594">
    <property type="entry name" value="HATPase_dom"/>
</dbReference>
<dbReference type="InterPro" id="IPR001789">
    <property type="entry name" value="Sig_transdc_resp-reg_receiver"/>
</dbReference>
<organism evidence="12 13">
    <name type="scientific">endosymbiont of Escarpia spicata</name>
    <dbReference type="NCBI Taxonomy" id="2200908"/>
    <lineage>
        <taxon>Bacteria</taxon>
        <taxon>Pseudomonadati</taxon>
        <taxon>Pseudomonadota</taxon>
        <taxon>Gammaproteobacteria</taxon>
        <taxon>sulfur-oxidizing symbionts</taxon>
    </lineage>
</organism>
<dbReference type="EMBL" id="QFXE01000019">
    <property type="protein sequence ID" value="RDH83462.1"/>
    <property type="molecule type" value="Genomic_DNA"/>
</dbReference>
<feature type="modified residue" description="4-aspartylphosphate" evidence="7">
    <location>
        <position position="720"/>
    </location>
</feature>
<dbReference type="Gene3D" id="1.10.287.130">
    <property type="match status" value="1"/>
</dbReference>
<evidence type="ECO:0000313" key="13">
    <source>
        <dbReference type="Proteomes" id="UP000254771"/>
    </source>
</evidence>
<evidence type="ECO:0000256" key="7">
    <source>
        <dbReference type="PROSITE-ProRule" id="PRU00169"/>
    </source>
</evidence>
<dbReference type="PROSITE" id="PS50110">
    <property type="entry name" value="RESPONSE_REGULATORY"/>
    <property type="match status" value="1"/>
</dbReference>
<evidence type="ECO:0000259" key="11">
    <source>
        <dbReference type="PROSITE" id="PS50110"/>
    </source>
</evidence>
<dbReference type="SUPFAM" id="SSF55874">
    <property type="entry name" value="ATPase domain of HSP90 chaperone/DNA topoisomerase II/histidine kinase"/>
    <property type="match status" value="1"/>
</dbReference>
<keyword evidence="9" id="KW-0472">Membrane</keyword>
<evidence type="ECO:0000313" key="12">
    <source>
        <dbReference type="EMBL" id="RDH83462.1"/>
    </source>
</evidence>
<sequence>MKLRTQILLFLFLFGLVPLTVMVVSNLPFVLDRLELFYHKAHLQNLRADFRDLDEHLASRHEMLRLLAKLPEPGGVLGESGVEGEARIDKARVDYTGWINKVLRDQFDIIQILFLDDQARPYFWLERNSRTQRWEPTATQPDLPNLEMRQAGMRQELGTVAVSLISLNPAAAHADPRRFMTLRMISPIEGSGPQGFGKTVGAVVANIDVGGMARAYLNTLWVNNDGVYLEEQISGGQTPRAFTDFAGLKEIFTAGKLALWKGDAGQQVIWVPLFMTEDSGPLWVGRAVDPSPLSEFRNTLVMRVLTIVFVVSLLVLLSARWIALTVSRFGQTLTEGVGRVLREDEPVRFHWRGPREVSELGEQLTVLAEAHTHHSEEQRQHARQLEESNRYKSEFLANVSHELRTPLNSILLLSKMLTEGPEALHGAQRKQVSVIHEAGADLKALIDNILDLSRIEAGQASFSLERIDLRRLIEELMELVKPQFDAKSLSFTADIAPNAPESFISDHEKVRQILKNFLSNAVKFTKSGGVTIHAYEGEDSACPVCIGVEDSGIGIPGDKLGEIFEAFKQADGSTSRRFGGTGLGLSISRELAHLMDGNIRLESEEGEGSVFTLCLPLEFDHSDIDEARLEHVEPEAPGLQEHQPEPSTEPEDEAMPQSATAGEADYNGKRILLVDDDLRNLLALTPLLESWGLEITAAGDGREALETLEEDPEFAIVLMDIMMPEMDGYDTIRHIRRDGRFRDLTVIALTAKNTALDRERCIEAGADDFIPKPIDADELKALIDRHLPL</sequence>
<reference evidence="12 13" key="1">
    <citation type="journal article" date="2018" name="ISME J.">
        <title>Endosymbiont genomes yield clues of tubeworm success.</title>
        <authorList>
            <person name="Li Y."/>
            <person name="Liles M.R."/>
            <person name="Halanych K.M."/>
        </authorList>
    </citation>
    <scope>NUCLEOTIDE SEQUENCE [LARGE SCALE GENOMIC DNA]</scope>
    <source>
        <strain evidence="12">A1462</strain>
    </source>
</reference>
<dbReference type="PROSITE" id="PS50109">
    <property type="entry name" value="HIS_KIN"/>
    <property type="match status" value="1"/>
</dbReference>
<dbReference type="InterPro" id="IPR004358">
    <property type="entry name" value="Sig_transdc_His_kin-like_C"/>
</dbReference>
<dbReference type="SUPFAM" id="SSF52172">
    <property type="entry name" value="CheY-like"/>
    <property type="match status" value="1"/>
</dbReference>
<dbReference type="InterPro" id="IPR036890">
    <property type="entry name" value="HATPase_C_sf"/>
</dbReference>
<dbReference type="SMART" id="SM00388">
    <property type="entry name" value="HisKA"/>
    <property type="match status" value="1"/>
</dbReference>
<accession>A0A370DEX6</accession>
<dbReference type="Pfam" id="PF02518">
    <property type="entry name" value="HATPase_c"/>
    <property type="match status" value="1"/>
</dbReference>
<name>A0A370DEX6_9GAMM</name>
<dbReference type="InterPro" id="IPR036097">
    <property type="entry name" value="HisK_dim/P_sf"/>
</dbReference>